<dbReference type="Proteomes" id="UP000183983">
    <property type="component" value="Unassembled WGS sequence"/>
</dbReference>
<accession>A0A1M7PSZ3</accession>
<dbReference type="AlphaFoldDB" id="A0A1M7PSZ3"/>
<evidence type="ECO:0000313" key="2">
    <source>
        <dbReference type="Proteomes" id="UP000183983"/>
    </source>
</evidence>
<name>A0A1M7PSZ3_9PSED</name>
<dbReference type="EMBL" id="FRDA01000013">
    <property type="protein sequence ID" value="SHN20605.1"/>
    <property type="molecule type" value="Genomic_DNA"/>
</dbReference>
<gene>
    <name evidence="1" type="ORF">SAMN05216593_11346</name>
</gene>
<proteinExistence type="predicted"/>
<protein>
    <submittedName>
        <fullName evidence="1">Uncharacterized protein</fullName>
    </submittedName>
</protein>
<organism evidence="1 2">
    <name type="scientific">Pseudomonas asturiensis</name>
    <dbReference type="NCBI Taxonomy" id="1190415"/>
    <lineage>
        <taxon>Bacteria</taxon>
        <taxon>Pseudomonadati</taxon>
        <taxon>Pseudomonadota</taxon>
        <taxon>Gammaproteobacteria</taxon>
        <taxon>Pseudomonadales</taxon>
        <taxon>Pseudomonadaceae</taxon>
        <taxon>Pseudomonas</taxon>
    </lineage>
</organism>
<dbReference type="RefSeq" id="WP_073170077.1">
    <property type="nucleotide sequence ID" value="NZ_FRDA01000013.1"/>
</dbReference>
<reference evidence="1 2" key="1">
    <citation type="submission" date="2016-11" db="EMBL/GenBank/DDBJ databases">
        <authorList>
            <person name="Jaros S."/>
            <person name="Januszkiewicz K."/>
            <person name="Wedrychowicz H."/>
        </authorList>
    </citation>
    <scope>NUCLEOTIDE SEQUENCE [LARGE SCALE GENOMIC DNA]</scope>
    <source>
        <strain evidence="1 2">LMG 26898</strain>
    </source>
</reference>
<evidence type="ECO:0000313" key="1">
    <source>
        <dbReference type="EMBL" id="SHN20605.1"/>
    </source>
</evidence>
<sequence>MRTLAELSFDFIWHLMFADEDQLEQDLAVRMLEGLCDQLTRMSDEERRAFITVAIERRAVWLADPDVSAQPARQRRVQEQERFLDDVISGDFFSQFEASTIPDDHDRVIPIRSYRKGGQRQAGRR</sequence>
<dbReference type="OrthoDB" id="6911134at2"/>